<dbReference type="RefSeq" id="WP_311785439.1">
    <property type="nucleotide sequence ID" value="NZ_JALDYY010000002.1"/>
</dbReference>
<dbReference type="InterPro" id="IPR035965">
    <property type="entry name" value="PAS-like_dom_sf"/>
</dbReference>
<dbReference type="InterPro" id="IPR000700">
    <property type="entry name" value="PAS-assoc_C"/>
</dbReference>
<dbReference type="InterPro" id="IPR013656">
    <property type="entry name" value="PAS_4"/>
</dbReference>
<protein>
    <submittedName>
        <fullName evidence="4">Diguanylate cyclase</fullName>
        <ecNumber evidence="4">2.7.7.65</ecNumber>
    </submittedName>
</protein>
<dbReference type="PANTHER" id="PTHR44757:SF2">
    <property type="entry name" value="BIOFILM ARCHITECTURE MAINTENANCE PROTEIN MBAA"/>
    <property type="match status" value="1"/>
</dbReference>
<reference evidence="4" key="1">
    <citation type="submission" date="2022-03" db="EMBL/GenBank/DDBJ databases">
        <title>Fererhizobium litorale gen. nov., sp. nov., isolated from sandy sediments of the Sea of Japan seashore.</title>
        <authorList>
            <person name="Romanenko L."/>
            <person name="Kurilenko V."/>
            <person name="Otstavnykh N."/>
            <person name="Svetashev V."/>
            <person name="Tekutyeva L."/>
            <person name="Isaeva M."/>
            <person name="Mikhailov V."/>
        </authorList>
    </citation>
    <scope>NUCLEOTIDE SEQUENCE</scope>
    <source>
        <strain evidence="4">KMM 9576</strain>
    </source>
</reference>
<evidence type="ECO:0000259" key="3">
    <source>
        <dbReference type="PROSITE" id="PS50887"/>
    </source>
</evidence>
<dbReference type="InterPro" id="IPR000160">
    <property type="entry name" value="GGDEF_dom"/>
</dbReference>
<evidence type="ECO:0000313" key="4">
    <source>
        <dbReference type="EMBL" id="MDI7921261.1"/>
    </source>
</evidence>
<comment type="caution">
    <text evidence="4">The sequence shown here is derived from an EMBL/GenBank/DDBJ whole genome shotgun (WGS) entry which is preliminary data.</text>
</comment>
<dbReference type="NCBIfam" id="TIGR00229">
    <property type="entry name" value="sensory_box"/>
    <property type="match status" value="1"/>
</dbReference>
<dbReference type="PROSITE" id="PS50112">
    <property type="entry name" value="PAS"/>
    <property type="match status" value="1"/>
</dbReference>
<organism evidence="4 5">
    <name type="scientific">Ferirhizobium litorale</name>
    <dbReference type="NCBI Taxonomy" id="2927786"/>
    <lineage>
        <taxon>Bacteria</taxon>
        <taxon>Pseudomonadati</taxon>
        <taxon>Pseudomonadota</taxon>
        <taxon>Alphaproteobacteria</taxon>
        <taxon>Hyphomicrobiales</taxon>
        <taxon>Rhizobiaceae</taxon>
        <taxon>Ferirhizobium</taxon>
    </lineage>
</organism>
<dbReference type="NCBIfam" id="TIGR00254">
    <property type="entry name" value="GGDEF"/>
    <property type="match status" value="1"/>
</dbReference>
<evidence type="ECO:0000259" key="1">
    <source>
        <dbReference type="PROSITE" id="PS50112"/>
    </source>
</evidence>
<dbReference type="GO" id="GO:0052621">
    <property type="term" value="F:diguanylate cyclase activity"/>
    <property type="evidence" value="ECO:0007669"/>
    <property type="project" value="UniProtKB-EC"/>
</dbReference>
<dbReference type="PROSITE" id="PS50113">
    <property type="entry name" value="PAC"/>
    <property type="match status" value="1"/>
</dbReference>
<proteinExistence type="predicted"/>
<keyword evidence="5" id="KW-1185">Reference proteome</keyword>
<keyword evidence="4" id="KW-0808">Transferase</keyword>
<dbReference type="PANTHER" id="PTHR44757">
    <property type="entry name" value="DIGUANYLATE CYCLASE DGCP"/>
    <property type="match status" value="1"/>
</dbReference>
<dbReference type="EC" id="2.7.7.65" evidence="4"/>
<dbReference type="EMBL" id="JALDYZ010000002">
    <property type="protein sequence ID" value="MDI7921261.1"/>
    <property type="molecule type" value="Genomic_DNA"/>
</dbReference>
<dbReference type="CDD" id="cd01949">
    <property type="entry name" value="GGDEF"/>
    <property type="match status" value="1"/>
</dbReference>
<dbReference type="SUPFAM" id="SSF55073">
    <property type="entry name" value="Nucleotide cyclase"/>
    <property type="match status" value="1"/>
</dbReference>
<dbReference type="AlphaFoldDB" id="A0AAE3QDA9"/>
<accession>A0AAE3QDA9</accession>
<dbReference type="InterPro" id="IPR052155">
    <property type="entry name" value="Biofilm_reg_signaling"/>
</dbReference>
<sequence>MHAANKPQYDSGSRSLATIRWFALDGRGVPDFLAASGHDIGVCDVALPSETPLIIASSIRPQRIVADTMAIREAIGEIAYLIVVPEGPVSEAWSVRALECGADDILLSDPLSGVSLCLARARIAVRKRRQALVERATAELERDYLQGCIDSLPTPIFFKNSNFVYVGCNNAFAEYIGRPVEEIIGRNVHDIAPEAFANAYSAADVRLLSSGGTSVHDDKIKLADGGVRDVSYHKAAITDAHGNVRGIAGCMLDITERKRLEAKLIDAAERDPLTNAYNRRKFFAFAQRLEAKTLRSGMPVSLAVIDIDHFKAVNDRWGHAEGDRILCDVARILEDAIGKDNFLARAGGEEFFAIFPNTTGAAAVELADKVRLTLAEAKLGGELGVETPTVSIGISEWRIRQESLWDAVKRADGVLYDAKHSGRDRVHFAG</sequence>
<name>A0AAE3QDA9_9HYPH</name>
<dbReference type="PROSITE" id="PS50887">
    <property type="entry name" value="GGDEF"/>
    <property type="match status" value="1"/>
</dbReference>
<feature type="domain" description="GGDEF" evidence="3">
    <location>
        <begin position="298"/>
        <end position="430"/>
    </location>
</feature>
<dbReference type="Gene3D" id="3.30.450.20">
    <property type="entry name" value="PAS domain"/>
    <property type="match status" value="1"/>
</dbReference>
<dbReference type="CDD" id="cd00130">
    <property type="entry name" value="PAS"/>
    <property type="match status" value="1"/>
</dbReference>
<dbReference type="InterPro" id="IPR043128">
    <property type="entry name" value="Rev_trsase/Diguanyl_cyclase"/>
</dbReference>
<dbReference type="Proteomes" id="UP001161580">
    <property type="component" value="Unassembled WGS sequence"/>
</dbReference>
<dbReference type="InterPro" id="IPR000014">
    <property type="entry name" value="PAS"/>
</dbReference>
<dbReference type="SMART" id="SM00267">
    <property type="entry name" value="GGDEF"/>
    <property type="match status" value="1"/>
</dbReference>
<evidence type="ECO:0000259" key="2">
    <source>
        <dbReference type="PROSITE" id="PS50113"/>
    </source>
</evidence>
<dbReference type="SUPFAM" id="SSF55785">
    <property type="entry name" value="PYP-like sensor domain (PAS domain)"/>
    <property type="match status" value="1"/>
</dbReference>
<dbReference type="Pfam" id="PF08448">
    <property type="entry name" value="PAS_4"/>
    <property type="match status" value="1"/>
</dbReference>
<dbReference type="Pfam" id="PF00990">
    <property type="entry name" value="GGDEF"/>
    <property type="match status" value="1"/>
</dbReference>
<dbReference type="FunFam" id="3.30.70.270:FF:000001">
    <property type="entry name" value="Diguanylate cyclase domain protein"/>
    <property type="match status" value="1"/>
</dbReference>
<feature type="domain" description="PAC" evidence="2">
    <location>
        <begin position="214"/>
        <end position="266"/>
    </location>
</feature>
<keyword evidence="4" id="KW-0548">Nucleotidyltransferase</keyword>
<dbReference type="InterPro" id="IPR029787">
    <property type="entry name" value="Nucleotide_cyclase"/>
</dbReference>
<dbReference type="SMART" id="SM00091">
    <property type="entry name" value="PAS"/>
    <property type="match status" value="1"/>
</dbReference>
<dbReference type="Gene3D" id="3.30.70.270">
    <property type="match status" value="1"/>
</dbReference>
<evidence type="ECO:0000313" key="5">
    <source>
        <dbReference type="Proteomes" id="UP001161580"/>
    </source>
</evidence>
<feature type="domain" description="PAS" evidence="1">
    <location>
        <begin position="141"/>
        <end position="194"/>
    </location>
</feature>
<gene>
    <name evidence="4" type="ORF">MRS75_04080</name>
</gene>